<proteinExistence type="predicted"/>
<dbReference type="AlphaFoldDB" id="A0ABD3FRZ5"/>
<comment type="caution">
    <text evidence="2">The sequence shown here is derived from an EMBL/GenBank/DDBJ whole genome shotgun (WGS) entry which is preliminary data.</text>
</comment>
<feature type="signal peptide" evidence="1">
    <location>
        <begin position="1"/>
        <end position="21"/>
    </location>
</feature>
<organism evidence="2 3">
    <name type="scientific">Phytophthora oleae</name>
    <dbReference type="NCBI Taxonomy" id="2107226"/>
    <lineage>
        <taxon>Eukaryota</taxon>
        <taxon>Sar</taxon>
        <taxon>Stramenopiles</taxon>
        <taxon>Oomycota</taxon>
        <taxon>Peronosporomycetes</taxon>
        <taxon>Peronosporales</taxon>
        <taxon>Peronosporaceae</taxon>
        <taxon>Phytophthora</taxon>
    </lineage>
</organism>
<dbReference type="Proteomes" id="UP001632037">
    <property type="component" value="Unassembled WGS sequence"/>
</dbReference>
<evidence type="ECO:0000313" key="3">
    <source>
        <dbReference type="Proteomes" id="UP001632037"/>
    </source>
</evidence>
<keyword evidence="1" id="KW-0732">Signal</keyword>
<reference evidence="2 3" key="1">
    <citation type="submission" date="2024-09" db="EMBL/GenBank/DDBJ databases">
        <title>Genome sequencing and assembly of Phytophthora oleae, isolate VK10A, causative agent of rot of olive drupes.</title>
        <authorList>
            <person name="Conti Taguali S."/>
            <person name="Riolo M."/>
            <person name="La Spada F."/>
            <person name="Cacciola S.O."/>
            <person name="Dionisio G."/>
        </authorList>
    </citation>
    <scope>NUCLEOTIDE SEQUENCE [LARGE SCALE GENOMIC DNA]</scope>
    <source>
        <strain evidence="2 3">VK10A</strain>
    </source>
</reference>
<sequence>MTGLVLSLLITVSISWSLVHGNLYEITAGYYGDDCKTNSIYAVKAISNGGCSDDAAECIDDGSEFGGKATTICTENYQTTMRESLGFKYIIQELYSGKDCSTFEYAMGFVVTNKCAGGTVILDADTDGSIYVFTSILTTSGSASLDIYVYTKNQTEASCLTGRVGSPRANKTQLDAFQSIQKRYQ</sequence>
<name>A0ABD3FRZ5_9STRA</name>
<evidence type="ECO:0000256" key="1">
    <source>
        <dbReference type="SAM" id="SignalP"/>
    </source>
</evidence>
<accession>A0ABD3FRZ5</accession>
<feature type="chain" id="PRO_5044795837" evidence="1">
    <location>
        <begin position="22"/>
        <end position="185"/>
    </location>
</feature>
<gene>
    <name evidence="2" type="ORF">V7S43_005088</name>
</gene>
<dbReference type="EMBL" id="JBIMZQ010000008">
    <property type="protein sequence ID" value="KAL3669707.1"/>
    <property type="molecule type" value="Genomic_DNA"/>
</dbReference>
<protein>
    <submittedName>
        <fullName evidence="2">Uncharacterized protein</fullName>
    </submittedName>
</protein>
<evidence type="ECO:0000313" key="2">
    <source>
        <dbReference type="EMBL" id="KAL3669707.1"/>
    </source>
</evidence>
<keyword evidence="3" id="KW-1185">Reference proteome</keyword>